<sequence length="258" mass="28289">MCLGVFLPFESSSLEMLRSNHPSVLETKREQVLEEYPKVKVKVRQEEDADQFALELSSLQSLKAFESLSPYDSFSDDSPTSIVRIPGSFVASPVRSDDPAIRDGSPTSIVRVPDSSTSTSASFEDPVSKGTSTKKEIGSDGNKTNIRANMVLRPRAVLSSPDNDTMIGSTNKTRKQPLPTERNHKLCQNRHNQCKVMPRPVQKGSNKPRASMITGHGRNDQNTGGPLGTKDSSKISSHLKGKTEPLPRKTSIKPTNDK</sequence>
<evidence type="ECO:0000256" key="1">
    <source>
        <dbReference type="SAM" id="MobiDB-lite"/>
    </source>
</evidence>
<feature type="region of interest" description="Disordered" evidence="1">
    <location>
        <begin position="196"/>
        <end position="258"/>
    </location>
</feature>
<dbReference type="PANTHER" id="PTHR38932">
    <property type="entry name" value="BNAC03G64660D PROTEIN"/>
    <property type="match status" value="1"/>
</dbReference>
<dbReference type="PANTHER" id="PTHR38932:SF1">
    <property type="entry name" value="DUF4005 DOMAIN-CONTAINING PROTEIN"/>
    <property type="match status" value="1"/>
</dbReference>
<reference evidence="2 3" key="1">
    <citation type="submission" date="2024-01" db="EMBL/GenBank/DDBJ databases">
        <title>The complete chloroplast genome sequence of Lithospermum erythrorhizon: insights into the phylogenetic relationship among Boraginaceae species and the maternal lineages of purple gromwells.</title>
        <authorList>
            <person name="Okada T."/>
            <person name="Watanabe K."/>
        </authorList>
    </citation>
    <scope>NUCLEOTIDE SEQUENCE [LARGE SCALE GENOMIC DNA]</scope>
</reference>
<evidence type="ECO:0000313" key="3">
    <source>
        <dbReference type="Proteomes" id="UP001454036"/>
    </source>
</evidence>
<name>A0AAV3RMQ1_LITER</name>
<comment type="caution">
    <text evidence="2">The sequence shown here is derived from an EMBL/GenBank/DDBJ whole genome shotgun (WGS) entry which is preliminary data.</text>
</comment>
<evidence type="ECO:0000313" key="2">
    <source>
        <dbReference type="EMBL" id="GAA0176511.1"/>
    </source>
</evidence>
<accession>A0AAV3RMQ1</accession>
<dbReference type="Proteomes" id="UP001454036">
    <property type="component" value="Unassembled WGS sequence"/>
</dbReference>
<dbReference type="EMBL" id="BAABME010010174">
    <property type="protein sequence ID" value="GAA0176511.1"/>
    <property type="molecule type" value="Genomic_DNA"/>
</dbReference>
<gene>
    <name evidence="2" type="ORF">LIER_29488</name>
</gene>
<proteinExistence type="predicted"/>
<dbReference type="AlphaFoldDB" id="A0AAV3RMQ1"/>
<feature type="region of interest" description="Disordered" evidence="1">
    <location>
        <begin position="93"/>
        <end position="144"/>
    </location>
</feature>
<feature type="region of interest" description="Disordered" evidence="1">
    <location>
        <begin position="159"/>
        <end position="182"/>
    </location>
</feature>
<feature type="compositionally biased region" description="Polar residues" evidence="1">
    <location>
        <begin position="160"/>
        <end position="171"/>
    </location>
</feature>
<protein>
    <submittedName>
        <fullName evidence="2">Uncharacterized protein</fullName>
    </submittedName>
</protein>
<keyword evidence="3" id="KW-1185">Reference proteome</keyword>
<organism evidence="2 3">
    <name type="scientific">Lithospermum erythrorhizon</name>
    <name type="common">Purple gromwell</name>
    <name type="synonym">Lithospermum officinale var. erythrorhizon</name>
    <dbReference type="NCBI Taxonomy" id="34254"/>
    <lineage>
        <taxon>Eukaryota</taxon>
        <taxon>Viridiplantae</taxon>
        <taxon>Streptophyta</taxon>
        <taxon>Embryophyta</taxon>
        <taxon>Tracheophyta</taxon>
        <taxon>Spermatophyta</taxon>
        <taxon>Magnoliopsida</taxon>
        <taxon>eudicotyledons</taxon>
        <taxon>Gunneridae</taxon>
        <taxon>Pentapetalae</taxon>
        <taxon>asterids</taxon>
        <taxon>lamiids</taxon>
        <taxon>Boraginales</taxon>
        <taxon>Boraginaceae</taxon>
        <taxon>Boraginoideae</taxon>
        <taxon>Lithospermeae</taxon>
        <taxon>Lithospermum</taxon>
    </lineage>
</organism>